<accession>A0A3D4VFP4</accession>
<proteinExistence type="predicted"/>
<organism evidence="2 3">
    <name type="scientific">Gemmatimonas aurantiaca</name>
    <dbReference type="NCBI Taxonomy" id="173480"/>
    <lineage>
        <taxon>Bacteria</taxon>
        <taxon>Pseudomonadati</taxon>
        <taxon>Gemmatimonadota</taxon>
        <taxon>Gemmatimonadia</taxon>
        <taxon>Gemmatimonadales</taxon>
        <taxon>Gemmatimonadaceae</taxon>
        <taxon>Gemmatimonas</taxon>
    </lineage>
</organism>
<evidence type="ECO:0000313" key="2">
    <source>
        <dbReference type="EMBL" id="HCT59167.1"/>
    </source>
</evidence>
<comment type="caution">
    <text evidence="2">The sequence shown here is derived from an EMBL/GenBank/DDBJ whole genome shotgun (WGS) entry which is preliminary data.</text>
</comment>
<keyword evidence="1" id="KW-1133">Transmembrane helix</keyword>
<keyword evidence="1" id="KW-0812">Transmembrane</keyword>
<feature type="transmembrane region" description="Helical" evidence="1">
    <location>
        <begin position="32"/>
        <end position="64"/>
    </location>
</feature>
<reference evidence="2 3" key="1">
    <citation type="journal article" date="2018" name="Nat. Biotechnol.">
        <title>A standardized bacterial taxonomy based on genome phylogeny substantially revises the tree of life.</title>
        <authorList>
            <person name="Parks D.H."/>
            <person name="Chuvochina M."/>
            <person name="Waite D.W."/>
            <person name="Rinke C."/>
            <person name="Skarshewski A."/>
            <person name="Chaumeil P.A."/>
            <person name="Hugenholtz P."/>
        </authorList>
    </citation>
    <scope>NUCLEOTIDE SEQUENCE [LARGE SCALE GENOMIC DNA]</scope>
    <source>
        <strain evidence="2">UBA8844</strain>
    </source>
</reference>
<dbReference type="AlphaFoldDB" id="A0A3D4VFP4"/>
<keyword evidence="1" id="KW-0472">Membrane</keyword>
<name>A0A3D4VFP4_9BACT</name>
<sequence length="69" mass="6895">MPCLPFEMEGAMQTMSVAEQSRLVGGDFDFGLFVRGAACGLGMAAGVATAVGTVAAIAACLTLLPGELT</sequence>
<dbReference type="EMBL" id="DPIY01000012">
    <property type="protein sequence ID" value="HCT59167.1"/>
    <property type="molecule type" value="Genomic_DNA"/>
</dbReference>
<protein>
    <submittedName>
        <fullName evidence="2">Uncharacterized protein</fullName>
    </submittedName>
</protein>
<evidence type="ECO:0000313" key="3">
    <source>
        <dbReference type="Proteomes" id="UP000264071"/>
    </source>
</evidence>
<evidence type="ECO:0000256" key="1">
    <source>
        <dbReference type="SAM" id="Phobius"/>
    </source>
</evidence>
<dbReference type="Proteomes" id="UP000264071">
    <property type="component" value="Unassembled WGS sequence"/>
</dbReference>
<gene>
    <name evidence="2" type="ORF">DGD08_18355</name>
</gene>